<dbReference type="Proteomes" id="UP001283361">
    <property type="component" value="Unassembled WGS sequence"/>
</dbReference>
<protein>
    <submittedName>
        <fullName evidence="1">Uncharacterized protein</fullName>
    </submittedName>
</protein>
<reference evidence="1" key="1">
    <citation type="journal article" date="2023" name="G3 (Bethesda)">
        <title>A reference genome for the long-term kleptoplast-retaining sea slug Elysia crispata morphotype clarki.</title>
        <authorList>
            <person name="Eastman K.E."/>
            <person name="Pendleton A.L."/>
            <person name="Shaikh M.A."/>
            <person name="Suttiyut T."/>
            <person name="Ogas R."/>
            <person name="Tomko P."/>
            <person name="Gavelis G."/>
            <person name="Widhalm J.R."/>
            <person name="Wisecaver J.H."/>
        </authorList>
    </citation>
    <scope>NUCLEOTIDE SEQUENCE</scope>
    <source>
        <strain evidence="1">ECLA1</strain>
    </source>
</reference>
<name>A0AAE1DG84_9GAST</name>
<dbReference type="EMBL" id="JAWDGP010003905">
    <property type="protein sequence ID" value="KAK3769544.1"/>
    <property type="molecule type" value="Genomic_DNA"/>
</dbReference>
<comment type="caution">
    <text evidence="1">The sequence shown here is derived from an EMBL/GenBank/DDBJ whole genome shotgun (WGS) entry which is preliminary data.</text>
</comment>
<organism evidence="1 2">
    <name type="scientific">Elysia crispata</name>
    <name type="common">lettuce slug</name>
    <dbReference type="NCBI Taxonomy" id="231223"/>
    <lineage>
        <taxon>Eukaryota</taxon>
        <taxon>Metazoa</taxon>
        <taxon>Spiralia</taxon>
        <taxon>Lophotrochozoa</taxon>
        <taxon>Mollusca</taxon>
        <taxon>Gastropoda</taxon>
        <taxon>Heterobranchia</taxon>
        <taxon>Euthyneura</taxon>
        <taxon>Panpulmonata</taxon>
        <taxon>Sacoglossa</taxon>
        <taxon>Placobranchoidea</taxon>
        <taxon>Plakobranchidae</taxon>
        <taxon>Elysia</taxon>
    </lineage>
</organism>
<evidence type="ECO:0000313" key="1">
    <source>
        <dbReference type="EMBL" id="KAK3769544.1"/>
    </source>
</evidence>
<sequence>MEKKAKKIVKRTVTDGMESKRFSIVRYSGSVISAIPCKVQNIPGCLASYIVYYPSPDLMMYISQTPAATSDLTRSEFRPAYLTSL</sequence>
<dbReference type="AlphaFoldDB" id="A0AAE1DG84"/>
<accession>A0AAE1DG84</accession>
<evidence type="ECO:0000313" key="2">
    <source>
        <dbReference type="Proteomes" id="UP001283361"/>
    </source>
</evidence>
<keyword evidence="2" id="KW-1185">Reference proteome</keyword>
<gene>
    <name evidence="1" type="ORF">RRG08_044739</name>
</gene>
<proteinExistence type="predicted"/>